<evidence type="ECO:0008006" key="3">
    <source>
        <dbReference type="Google" id="ProtNLM"/>
    </source>
</evidence>
<dbReference type="Proteomes" id="UP000294359">
    <property type="component" value="Chromosome"/>
</dbReference>
<dbReference type="EMBL" id="CP038026">
    <property type="protein sequence ID" value="QBQ38344.1"/>
    <property type="molecule type" value="Genomic_DNA"/>
</dbReference>
<evidence type="ECO:0000313" key="1">
    <source>
        <dbReference type="EMBL" id="QBQ38344.1"/>
    </source>
</evidence>
<name>A0ABX5SGJ4_9BURK</name>
<evidence type="ECO:0000313" key="2">
    <source>
        <dbReference type="Proteomes" id="UP000294359"/>
    </source>
</evidence>
<dbReference type="RefSeq" id="WP_134387045.1">
    <property type="nucleotide sequence ID" value="NZ_BMWW01000002.1"/>
</dbReference>
<accession>A0ABX5SGJ4</accession>
<organism evidence="1 2">
    <name type="scientific">Pseudoduganella plicata</name>
    <dbReference type="NCBI Taxonomy" id="321984"/>
    <lineage>
        <taxon>Bacteria</taxon>
        <taxon>Pseudomonadati</taxon>
        <taxon>Pseudomonadota</taxon>
        <taxon>Betaproteobacteria</taxon>
        <taxon>Burkholderiales</taxon>
        <taxon>Oxalobacteraceae</taxon>
        <taxon>Telluria group</taxon>
        <taxon>Pseudoduganella</taxon>
    </lineage>
</organism>
<protein>
    <recommendedName>
        <fullName evidence="3">Anti-sigma factor</fullName>
    </recommendedName>
</protein>
<keyword evidence="2" id="KW-1185">Reference proteome</keyword>
<gene>
    <name evidence="1" type="ORF">E1742_20825</name>
</gene>
<proteinExistence type="predicted"/>
<reference evidence="1 2" key="1">
    <citation type="submission" date="2019-03" db="EMBL/GenBank/DDBJ databases">
        <title>Draft Genome Sequences of Six Type Strains of the Genus Massilia.</title>
        <authorList>
            <person name="Miess H."/>
            <person name="Frediansyhah A."/>
            <person name="Gross H."/>
        </authorList>
    </citation>
    <scope>NUCLEOTIDE SEQUENCE [LARGE SCALE GENOMIC DNA]</scope>
    <source>
        <strain evidence="1 2">DSM 17505</strain>
    </source>
</reference>
<sequence>MTFSDEVLMAYADGELAGPERSAVERAMHEDPAVAEAIARHRQLRGDVFAAFADVLDEPVPVPLRQAVQPKVAGLEAARVARSGQGTRAQGDWWRWGGMAASLVVGILVGIGGWQAYRQDGGTASLVAAAGGVLAQGKLADALSRELAGSPAADASVRIGVTFQARDGNYCRSFALAGAAGLACREGDAWRVAVLQQQAPAAQPAYRQAGVAMPPAVLEAIDERIAGTALDAAGERAARERGWRR</sequence>